<dbReference type="EMBL" id="QSLA01000014">
    <property type="protein sequence ID" value="RHF06847.1"/>
    <property type="molecule type" value="Genomic_DNA"/>
</dbReference>
<sequence>MKYFQFIRNVVLLVLLGTLAGCQNDELIVDMGQGQDKIVLSFSDAGHSMTRVSSQEDYTTPTDVEKAVTHIDVFVLKNDMIDYYERISTGGADDKVTLGKTKRDFDPNVDYTIYAVANCTEFSEADIQTQIKDQSLADLNDLKALRVTTNNIHVTGMEAGVADVPETFMMDGHSTPVILNDNNFKQNTEVNVELRRAAAKVTIILTCGEHASFLPLDNTSTSGQVLRRVVNFANSTSILQPDDEDKFDSGELFTNIGNSAVGVEHLDKAVGSDGKETFKRVGITVYSYSNNWEGKEALTHESYLIVRIPLSYQAGDPSQTEIQYDNYYKIPLSGNNNHQLKRNHSYFTSIKVDALGAKEPDEPITLQPAFFKVQEWVSADIEIGGDMDHPQYLALSMDTLRINNATDDSTVAFATSSMIEQSDIHIEEVYIINKFGQKQTVSDPEVLITTSPELNGKVTVHSVLPENSLSVRYIVVSITNKDGITKKLVIEQYPLEYVTNTQGWYSYRDDFDNGSGTPTTYIYRGTSPYRIGAREWSSGKWTYSYYEGSNSDFFASKVVTRYNASGSNAGKSAINYYSWYTKRGNRYTESNTVVDGDQVFSSSTGNARMYRVQITSTPKNADYVLGLPKLDENGYTSAGDDNAKIVSPSFMIASQLGAVMPADNLEQAQKHCGQYVEVTNRGNRTDNKDVVAYHDWRLPTQAEIKIILNYQENSDAIDRVMTYSSYWSANGLVSNPNASSSSTRAVRCIRDAYKDGESK</sequence>
<proteinExistence type="predicted"/>
<dbReference type="PROSITE" id="PS51257">
    <property type="entry name" value="PROKAR_LIPOPROTEIN"/>
    <property type="match status" value="1"/>
</dbReference>
<dbReference type="AlphaFoldDB" id="A0A414M8K0"/>
<name>A0A414M8K0_9BACE</name>
<evidence type="ECO:0000259" key="2">
    <source>
        <dbReference type="Pfam" id="PF26306"/>
    </source>
</evidence>
<comment type="caution">
    <text evidence="3">The sequence shown here is derived from an EMBL/GenBank/DDBJ whole genome shotgun (WGS) entry which is preliminary data.</text>
</comment>
<gene>
    <name evidence="3" type="ORF">DW701_12475</name>
</gene>
<accession>A0A414M8K0</accession>
<evidence type="ECO:0000313" key="3">
    <source>
        <dbReference type="EMBL" id="RHF06847.1"/>
    </source>
</evidence>
<dbReference type="RefSeq" id="WP_004292688.1">
    <property type="nucleotide sequence ID" value="NZ_JAQCOH010000003.1"/>
</dbReference>
<dbReference type="InterPro" id="IPR058822">
    <property type="entry name" value="Ig-like_FimD_3rd"/>
</dbReference>
<keyword evidence="1" id="KW-0732">Signal</keyword>
<evidence type="ECO:0000256" key="1">
    <source>
        <dbReference type="SAM" id="SignalP"/>
    </source>
</evidence>
<evidence type="ECO:0000313" key="4">
    <source>
        <dbReference type="Proteomes" id="UP000283538"/>
    </source>
</evidence>
<dbReference type="Pfam" id="PF26306">
    <property type="entry name" value="FimD_3rd"/>
    <property type="match status" value="1"/>
</dbReference>
<reference evidence="3 4" key="1">
    <citation type="submission" date="2018-08" db="EMBL/GenBank/DDBJ databases">
        <title>A genome reference for cultivated species of the human gut microbiota.</title>
        <authorList>
            <person name="Zou Y."/>
            <person name="Xue W."/>
            <person name="Luo G."/>
        </authorList>
    </citation>
    <scope>NUCLEOTIDE SEQUENCE [LARGE SCALE GENOMIC DNA]</scope>
    <source>
        <strain evidence="3 4">AM26-26AC</strain>
    </source>
</reference>
<protein>
    <submittedName>
        <fullName evidence="3">DUF1566 domain-containing protein</fullName>
    </submittedName>
</protein>
<dbReference type="Proteomes" id="UP000283538">
    <property type="component" value="Unassembled WGS sequence"/>
</dbReference>
<feature type="domain" description="Major fimbrium tip subunit FimD third Ig-like" evidence="2">
    <location>
        <begin position="402"/>
        <end position="494"/>
    </location>
</feature>
<feature type="signal peptide" evidence="1">
    <location>
        <begin position="1"/>
        <end position="20"/>
    </location>
</feature>
<feature type="chain" id="PRO_5019420748" evidence="1">
    <location>
        <begin position="21"/>
        <end position="759"/>
    </location>
</feature>
<organism evidence="3 4">
    <name type="scientific">Bacteroides eggerthii</name>
    <dbReference type="NCBI Taxonomy" id="28111"/>
    <lineage>
        <taxon>Bacteria</taxon>
        <taxon>Pseudomonadati</taxon>
        <taxon>Bacteroidota</taxon>
        <taxon>Bacteroidia</taxon>
        <taxon>Bacteroidales</taxon>
        <taxon>Bacteroidaceae</taxon>
        <taxon>Bacteroides</taxon>
    </lineage>
</organism>